<dbReference type="RefSeq" id="WP_241056414.1">
    <property type="nucleotide sequence ID" value="NZ_JAKZBV010000001.1"/>
</dbReference>
<dbReference type="GO" id="GO:0003887">
    <property type="term" value="F:DNA-directed DNA polymerase activity"/>
    <property type="evidence" value="ECO:0007669"/>
    <property type="project" value="UniProtKB-EC"/>
</dbReference>
<dbReference type="InterPro" id="IPR036397">
    <property type="entry name" value="RNaseH_sf"/>
</dbReference>
<dbReference type="InterPro" id="IPR020045">
    <property type="entry name" value="DNA_polI_H3TH"/>
</dbReference>
<keyword evidence="2 12" id="KW-0808">Transferase</keyword>
<dbReference type="NCBIfam" id="TIGR00593">
    <property type="entry name" value="pola"/>
    <property type="match status" value="1"/>
</dbReference>
<dbReference type="EC" id="2.7.7.7" evidence="11 12"/>
<dbReference type="InterPro" id="IPR002298">
    <property type="entry name" value="DNA_polymerase_A"/>
</dbReference>
<dbReference type="Gene3D" id="3.30.420.10">
    <property type="entry name" value="Ribonuclease H-like superfamily/Ribonuclease H"/>
    <property type="match status" value="1"/>
</dbReference>
<keyword evidence="7 12" id="KW-0239">DNA-directed DNA polymerase</keyword>
<dbReference type="InterPro" id="IPR018320">
    <property type="entry name" value="DNA_polymerase_1"/>
</dbReference>
<name>A0ABS9U1E8_9MICC</name>
<evidence type="ECO:0000256" key="7">
    <source>
        <dbReference type="ARBA" id="ARBA00022932"/>
    </source>
</evidence>
<comment type="catalytic activity">
    <reaction evidence="10 12">
        <text>DNA(n) + a 2'-deoxyribonucleoside 5'-triphosphate = DNA(n+1) + diphosphate</text>
        <dbReference type="Rhea" id="RHEA:22508"/>
        <dbReference type="Rhea" id="RHEA-COMP:17339"/>
        <dbReference type="Rhea" id="RHEA-COMP:17340"/>
        <dbReference type="ChEBI" id="CHEBI:33019"/>
        <dbReference type="ChEBI" id="CHEBI:61560"/>
        <dbReference type="ChEBI" id="CHEBI:173112"/>
        <dbReference type="EC" id="2.7.7.7"/>
    </reaction>
</comment>
<dbReference type="Gene3D" id="3.40.50.1010">
    <property type="entry name" value="5'-nuclease"/>
    <property type="match status" value="1"/>
</dbReference>
<dbReference type="PRINTS" id="PR00868">
    <property type="entry name" value="DNAPOLI"/>
</dbReference>
<dbReference type="InterPro" id="IPR043502">
    <property type="entry name" value="DNA/RNA_pol_sf"/>
</dbReference>
<dbReference type="SMART" id="SM00279">
    <property type="entry name" value="HhH2"/>
    <property type="match status" value="1"/>
</dbReference>
<keyword evidence="3 12" id="KW-0548">Nucleotidyltransferase</keyword>
<evidence type="ECO:0000256" key="6">
    <source>
        <dbReference type="ARBA" id="ARBA00022839"/>
    </source>
</evidence>
<organism evidence="15 16">
    <name type="scientific">Sinomonas terrae</name>
    <dbReference type="NCBI Taxonomy" id="2908838"/>
    <lineage>
        <taxon>Bacteria</taxon>
        <taxon>Bacillati</taxon>
        <taxon>Actinomycetota</taxon>
        <taxon>Actinomycetes</taxon>
        <taxon>Micrococcales</taxon>
        <taxon>Micrococcaceae</taxon>
        <taxon>Sinomonas</taxon>
    </lineage>
</organism>
<dbReference type="CDD" id="cd06140">
    <property type="entry name" value="DNA_polA_I_Bacillus_like_exo"/>
    <property type="match status" value="1"/>
</dbReference>
<feature type="domain" description="DNA-directed DNA polymerase family A palm" evidence="14">
    <location>
        <begin position="633"/>
        <end position="840"/>
    </location>
</feature>
<evidence type="ECO:0000256" key="1">
    <source>
        <dbReference type="ARBA" id="ARBA00007705"/>
    </source>
</evidence>
<dbReference type="Pfam" id="PF02739">
    <property type="entry name" value="5_3_exonuc_N"/>
    <property type="match status" value="1"/>
</dbReference>
<evidence type="ECO:0000256" key="11">
    <source>
        <dbReference type="NCBIfam" id="TIGR00593"/>
    </source>
</evidence>
<keyword evidence="4 12" id="KW-0235">DNA replication</keyword>
<evidence type="ECO:0000259" key="14">
    <source>
        <dbReference type="SMART" id="SM00482"/>
    </source>
</evidence>
<evidence type="ECO:0000256" key="12">
    <source>
        <dbReference type="RuleBase" id="RU004460"/>
    </source>
</evidence>
<evidence type="ECO:0000313" key="15">
    <source>
        <dbReference type="EMBL" id="MCH6470511.1"/>
    </source>
</evidence>
<keyword evidence="5 12" id="KW-0227">DNA damage</keyword>
<comment type="similarity">
    <text evidence="1 12">Belongs to the DNA polymerase type-A family.</text>
</comment>
<dbReference type="InterPro" id="IPR036279">
    <property type="entry name" value="5-3_exonuclease_C_sf"/>
</dbReference>
<comment type="function">
    <text evidence="12">In addition to polymerase activity, this DNA polymerase exhibits 5'-3' exonuclease activity.</text>
</comment>
<dbReference type="SMART" id="SM00475">
    <property type="entry name" value="53EXOc"/>
    <property type="match status" value="1"/>
</dbReference>
<evidence type="ECO:0000256" key="10">
    <source>
        <dbReference type="ARBA" id="ARBA00049244"/>
    </source>
</evidence>
<dbReference type="Gene3D" id="3.30.70.370">
    <property type="match status" value="1"/>
</dbReference>
<evidence type="ECO:0000256" key="9">
    <source>
        <dbReference type="ARBA" id="ARBA00023204"/>
    </source>
</evidence>
<evidence type="ECO:0000259" key="13">
    <source>
        <dbReference type="SMART" id="SM00475"/>
    </source>
</evidence>
<protein>
    <recommendedName>
        <fullName evidence="11 12">DNA polymerase I</fullName>
        <ecNumber evidence="11 12">2.7.7.7</ecNumber>
    </recommendedName>
</protein>
<dbReference type="InterPro" id="IPR012337">
    <property type="entry name" value="RNaseH-like_sf"/>
</dbReference>
<dbReference type="NCBIfam" id="NF004397">
    <property type="entry name" value="PRK05755.1"/>
    <property type="match status" value="1"/>
</dbReference>
<keyword evidence="6 12" id="KW-0269">Exonuclease</keyword>
<dbReference type="InterPro" id="IPR029060">
    <property type="entry name" value="PIN-like_dom_sf"/>
</dbReference>
<evidence type="ECO:0000256" key="4">
    <source>
        <dbReference type="ARBA" id="ARBA00022705"/>
    </source>
</evidence>
<evidence type="ECO:0000313" key="16">
    <source>
        <dbReference type="Proteomes" id="UP001202922"/>
    </source>
</evidence>
<keyword evidence="9 12" id="KW-0234">DNA repair</keyword>
<dbReference type="InterPro" id="IPR054690">
    <property type="entry name" value="DNA_polI_exonuclease"/>
</dbReference>
<dbReference type="Pfam" id="PF00476">
    <property type="entry name" value="DNA_pol_A"/>
    <property type="match status" value="1"/>
</dbReference>
<dbReference type="InterPro" id="IPR020046">
    <property type="entry name" value="5-3_exonucl_a-hlix_arch_N"/>
</dbReference>
<dbReference type="CDD" id="cd09898">
    <property type="entry name" value="H3TH_53EXO"/>
    <property type="match status" value="1"/>
</dbReference>
<accession>A0ABS9U1E8</accession>
<dbReference type="PANTHER" id="PTHR10133:SF27">
    <property type="entry name" value="DNA POLYMERASE NU"/>
    <property type="match status" value="1"/>
</dbReference>
<comment type="caution">
    <text evidence="15">The sequence shown here is derived from an EMBL/GenBank/DDBJ whole genome shotgun (WGS) entry which is preliminary data.</text>
</comment>
<feature type="domain" description="5'-3' exonuclease" evidence="13">
    <location>
        <begin position="1"/>
        <end position="252"/>
    </location>
</feature>
<dbReference type="Gene3D" id="1.20.1060.10">
    <property type="entry name" value="Taq DNA Polymerase, Chain T, domain 4"/>
    <property type="match status" value="1"/>
</dbReference>
<evidence type="ECO:0000256" key="3">
    <source>
        <dbReference type="ARBA" id="ARBA00022695"/>
    </source>
</evidence>
<keyword evidence="12" id="KW-0378">Hydrolase</keyword>
<dbReference type="InterPro" id="IPR001098">
    <property type="entry name" value="DNA-dir_DNA_pol_A_palm_dom"/>
</dbReference>
<gene>
    <name evidence="12 15" type="primary">polA</name>
    <name evidence="15" type="ORF">L0M17_11070</name>
</gene>
<dbReference type="InterPro" id="IPR008918">
    <property type="entry name" value="HhH2"/>
</dbReference>
<proteinExistence type="inferred from homology"/>
<keyword evidence="6 12" id="KW-0540">Nuclease</keyword>
<evidence type="ECO:0000256" key="2">
    <source>
        <dbReference type="ARBA" id="ARBA00022679"/>
    </source>
</evidence>
<dbReference type="Proteomes" id="UP001202922">
    <property type="component" value="Unassembled WGS sequence"/>
</dbReference>
<dbReference type="EMBL" id="JAKZBV010000001">
    <property type="protein sequence ID" value="MCH6470511.1"/>
    <property type="molecule type" value="Genomic_DNA"/>
</dbReference>
<dbReference type="Pfam" id="PF01367">
    <property type="entry name" value="5_3_exonuc"/>
    <property type="match status" value="1"/>
</dbReference>
<evidence type="ECO:0000256" key="5">
    <source>
        <dbReference type="ARBA" id="ARBA00022763"/>
    </source>
</evidence>
<sequence length="877" mass="95329">MAFRAFFALPAESFRNSEGQHTNAVHGFTSMLINLMRDQKPTHVAVAFDVSDETTHRKAEYSEYKGGRNETPSEFRGQIDLIKRVMQALGIRTLELPGYEADDILATLASQGAEAGMEVYLVSGDRDTFQLVNDRVSVLYPRKGVSDIPRMDATAIEEKYLVPPARYPDLAALVGESADNLPGVPGVGPKTAAKWIAQYDGLEGVLAHAGEIKGKAGESLREHVESVERNRRLNRLITDLELPLALDELASPEPDPAAVESLFDELEFKNLRARVYEIFATEPEATGTEVFEVPEFTRPDEAALPAALARLASAAGEVPVAVAIRAEQAGERQEATALALASHGEAVYVAVDGVFPAPLAEWLADSGVPKAIHEYKESAKALRALGVELEGVVDDVSISGYLIEPDRRSYALGDLAQHHLDIQLGPAPASGQLALSLGGDDEAAASLVREAAVVRALSADFAPRLTEVGAASLLAEMELPLARVLLDMEWAGIAVSKEQIDALMDDLGRASEEAAGRAYAAIGHEVNLGSPKQLQTVLFDELELPKTKKIKTGYTTDAASLKDLLDKTGHPFLEGLMAHRESSKLRQMVETLKKSVTSDARIHTTYAQNIAATGRLSSNNPNLQNIPIRSEEGRRVRDVFVVGEGYESLLSADYSQIEMRIMAHLSNDAGLIQAYREGEDLHRFVGSRIFHVAPAEVSSEMRAKVKAMSYGLAYGLTSFGLSKQLDISVDEARTLMKDYFDRFGGVRDYLRGVVEQARKDGYTSTIFGRRRYLPDLNSTDRARREVAERVALNSPIQGSAADIIKLAMLGVEHELEARGLGSRLLLQIHDELVVEVAPGEEAAVREVVVERMGSAAELSVPLDVQVGVGRTWNEAGH</sequence>
<dbReference type="SUPFAM" id="SSF88723">
    <property type="entry name" value="PIN domain-like"/>
    <property type="match status" value="1"/>
</dbReference>
<keyword evidence="8 12" id="KW-0238">DNA-binding</keyword>
<dbReference type="SMART" id="SM00482">
    <property type="entry name" value="POLAc"/>
    <property type="match status" value="1"/>
</dbReference>
<dbReference type="CDD" id="cd09859">
    <property type="entry name" value="PIN_53EXO"/>
    <property type="match status" value="1"/>
</dbReference>
<reference evidence="15 16" key="1">
    <citation type="submission" date="2022-03" db="EMBL/GenBank/DDBJ databases">
        <title>Sinomonas sp. isolated from a soil.</title>
        <authorList>
            <person name="Han J."/>
            <person name="Kim D.-U."/>
        </authorList>
    </citation>
    <scope>NUCLEOTIDE SEQUENCE [LARGE SCALE GENOMIC DNA]</scope>
    <source>
        <strain evidence="15 16">5-5</strain>
    </source>
</reference>
<dbReference type="Gene3D" id="1.10.150.20">
    <property type="entry name" value="5' to 3' exonuclease, C-terminal subdomain"/>
    <property type="match status" value="2"/>
</dbReference>
<dbReference type="CDD" id="cd08637">
    <property type="entry name" value="DNA_pol_A_pol_I_C"/>
    <property type="match status" value="1"/>
</dbReference>
<evidence type="ECO:0000256" key="8">
    <source>
        <dbReference type="ARBA" id="ARBA00023125"/>
    </source>
</evidence>
<keyword evidence="16" id="KW-1185">Reference proteome</keyword>
<dbReference type="SUPFAM" id="SSF53098">
    <property type="entry name" value="Ribonuclease H-like"/>
    <property type="match status" value="1"/>
</dbReference>
<dbReference type="SUPFAM" id="SSF56672">
    <property type="entry name" value="DNA/RNA polymerases"/>
    <property type="match status" value="1"/>
</dbReference>
<dbReference type="PANTHER" id="PTHR10133">
    <property type="entry name" value="DNA POLYMERASE I"/>
    <property type="match status" value="1"/>
</dbReference>
<dbReference type="Pfam" id="PF22619">
    <property type="entry name" value="DNA_polI_exo1"/>
    <property type="match status" value="1"/>
</dbReference>
<dbReference type="SUPFAM" id="SSF47807">
    <property type="entry name" value="5' to 3' exonuclease, C-terminal subdomain"/>
    <property type="match status" value="1"/>
</dbReference>
<dbReference type="InterPro" id="IPR002421">
    <property type="entry name" value="5-3_exonuclease"/>
</dbReference>